<feature type="transmembrane region" description="Helical" evidence="12">
    <location>
        <begin position="358"/>
        <end position="379"/>
    </location>
</feature>
<feature type="domain" description="Potassium channel" evidence="13">
    <location>
        <begin position="310"/>
        <end position="388"/>
    </location>
</feature>
<dbReference type="GeneID" id="9052581"/>
<sequence length="849" mass="95271">MSKPEPLYRVNSRPRSSTVTGLWRDLTNGSSSCSPFVQLSCSPRVIMALTPPRSPSRPAWPLPSIVSGSFGNESRADSVDRADTFTGLEDFVGDDEPLGTTTPSAVSMTDSMARRRLRVRTTSIPRARAPSNVLQIEIYTRQWALVESKAFLLQRLLITVFWCALYVHFTKYLYRDEVCDHDSYETTFIHKLLGYGWRCKWLTDRIPDWHVPMERVFLWVVNLDFCVSLITAREKFKWLKRLSTILDIFTMPLFMLVVRWALAIDPEDYLSLYGYTRFMRLYGLHRTLERIATSTSEITLKIISISLGVLGIIFTFSGAMFNEEAPAGLKGEFTAFFDYVYFFVVTLSTVGYGDFAPVTGFGRMLCINAIGIVVIFIPAQIRELNTLIRQPRGQIGVIPSRKTLGVDGKFVLVLTGKLSADELDTFIWELAHSHALYCHNVVVFTTSPMKDFEEAVAEALSKFGIRICMKAGDTASGVSQDLCKLRWGMVGAVIVLSDRRCGSCEVATPLSCEQVCEDHRSVVRCLHVRKFWDQGFGLSCHLLREGFCRSSRGRFSTLFCNMFKSLALPAGAPPHKMLSEFPWVRKWQQYQARIRSGSSAEIPQSPLFPGFKEYLNGAMMCVYRITCPPFVATATSPYKFEELLLLFADHSRVCVFGTERMTSTGHMLLNPSGQEISAEDVLIILASSARRALEIQAMRSHAVTGAAPHGYNHLTWGLPAYFEWGHSLDPRGQIPGRPESVSRRISEDDTEGSTKKKRSSSAGAVLTRDMSDKLADLGLIDGQNGGPDRANKAGSLRRQKTFAATGRRAINAFKSMGSVHYKGTHTAYDFCYAVVDIRFITSLKLWHRD</sequence>
<keyword evidence="4 12" id="KW-0812">Transmembrane</keyword>
<evidence type="ECO:0000256" key="8">
    <source>
        <dbReference type="ARBA" id="ARBA00023065"/>
    </source>
</evidence>
<evidence type="ECO:0000256" key="5">
    <source>
        <dbReference type="ARBA" id="ARBA00022826"/>
    </source>
</evidence>
<dbReference type="RefSeq" id="XP_002777863.1">
    <property type="nucleotide sequence ID" value="XM_002777817.1"/>
</dbReference>
<keyword evidence="2" id="KW-0813">Transport</keyword>
<evidence type="ECO:0000256" key="11">
    <source>
        <dbReference type="SAM" id="MobiDB-lite"/>
    </source>
</evidence>
<gene>
    <name evidence="14" type="ORF">Pmar_PMAR008797</name>
</gene>
<dbReference type="Proteomes" id="UP000007800">
    <property type="component" value="Unassembled WGS sequence"/>
</dbReference>
<dbReference type="Gene3D" id="1.10.287.70">
    <property type="match status" value="1"/>
</dbReference>
<dbReference type="OMA" id="RITCPPF"/>
<feature type="transmembrane region" description="Helical" evidence="12">
    <location>
        <begin position="244"/>
        <end position="262"/>
    </location>
</feature>
<reference evidence="14 15" key="1">
    <citation type="submission" date="2008-07" db="EMBL/GenBank/DDBJ databases">
        <authorList>
            <person name="El-Sayed N."/>
            <person name="Caler E."/>
            <person name="Inman J."/>
            <person name="Amedeo P."/>
            <person name="Hass B."/>
            <person name="Wortman J."/>
        </authorList>
    </citation>
    <scope>NUCLEOTIDE SEQUENCE [LARGE SCALE GENOMIC DNA]</scope>
    <source>
        <strain evidence="15">ATCC 50983 / TXsc</strain>
    </source>
</reference>
<dbReference type="PANTHER" id="PTHR10027:SF10">
    <property type="entry name" value="SLOWPOKE 2, ISOFORM D"/>
    <property type="match status" value="1"/>
</dbReference>
<feature type="transmembrane region" description="Helical" evidence="12">
    <location>
        <begin position="333"/>
        <end position="352"/>
    </location>
</feature>
<dbReference type="SUPFAM" id="SSF81324">
    <property type="entry name" value="Voltage-gated potassium channels"/>
    <property type="match status" value="1"/>
</dbReference>
<evidence type="ECO:0000256" key="3">
    <source>
        <dbReference type="ARBA" id="ARBA00022538"/>
    </source>
</evidence>
<evidence type="ECO:0000256" key="9">
    <source>
        <dbReference type="ARBA" id="ARBA00023136"/>
    </source>
</evidence>
<dbReference type="OrthoDB" id="433309at2759"/>
<keyword evidence="7 12" id="KW-1133">Transmembrane helix</keyword>
<evidence type="ECO:0000256" key="7">
    <source>
        <dbReference type="ARBA" id="ARBA00022989"/>
    </source>
</evidence>
<feature type="transmembrane region" description="Helical" evidence="12">
    <location>
        <begin position="298"/>
        <end position="321"/>
    </location>
</feature>
<dbReference type="EMBL" id="GG678140">
    <property type="protein sequence ID" value="EER09658.1"/>
    <property type="molecule type" value="Genomic_DNA"/>
</dbReference>
<keyword evidence="3" id="KW-0633">Potassium transport</keyword>
<evidence type="ECO:0000256" key="1">
    <source>
        <dbReference type="ARBA" id="ARBA00004141"/>
    </source>
</evidence>
<evidence type="ECO:0000256" key="2">
    <source>
        <dbReference type="ARBA" id="ARBA00022448"/>
    </source>
</evidence>
<dbReference type="InterPro" id="IPR013099">
    <property type="entry name" value="K_chnl_dom"/>
</dbReference>
<evidence type="ECO:0000313" key="15">
    <source>
        <dbReference type="Proteomes" id="UP000007800"/>
    </source>
</evidence>
<dbReference type="AlphaFoldDB" id="C5L116"/>
<dbReference type="Pfam" id="PF07885">
    <property type="entry name" value="Ion_trans_2"/>
    <property type="match status" value="1"/>
</dbReference>
<evidence type="ECO:0000256" key="4">
    <source>
        <dbReference type="ARBA" id="ARBA00022692"/>
    </source>
</evidence>
<keyword evidence="10" id="KW-0407">Ion channel</keyword>
<proteinExistence type="predicted"/>
<keyword evidence="5" id="KW-0631">Potassium channel</keyword>
<keyword evidence="15" id="KW-1185">Reference proteome</keyword>
<dbReference type="GO" id="GO:0016020">
    <property type="term" value="C:membrane"/>
    <property type="evidence" value="ECO:0007669"/>
    <property type="project" value="UniProtKB-SubCell"/>
</dbReference>
<evidence type="ECO:0000259" key="13">
    <source>
        <dbReference type="Pfam" id="PF07885"/>
    </source>
</evidence>
<evidence type="ECO:0000256" key="6">
    <source>
        <dbReference type="ARBA" id="ARBA00022958"/>
    </source>
</evidence>
<feature type="region of interest" description="Disordered" evidence="11">
    <location>
        <begin position="732"/>
        <end position="765"/>
    </location>
</feature>
<dbReference type="InParanoid" id="C5L116"/>
<dbReference type="GO" id="GO:0005267">
    <property type="term" value="F:potassium channel activity"/>
    <property type="evidence" value="ECO:0007669"/>
    <property type="project" value="UniProtKB-KW"/>
</dbReference>
<protein>
    <recommendedName>
        <fullName evidence="13">Potassium channel domain-containing protein</fullName>
    </recommendedName>
</protein>
<accession>C5L116</accession>
<name>C5L116_PERM5</name>
<evidence type="ECO:0000256" key="12">
    <source>
        <dbReference type="SAM" id="Phobius"/>
    </source>
</evidence>
<dbReference type="InterPro" id="IPR047871">
    <property type="entry name" value="K_chnl_Slo-like"/>
</dbReference>
<keyword evidence="6" id="KW-0630">Potassium</keyword>
<keyword evidence="8" id="KW-0406">Ion transport</keyword>
<organism evidence="15">
    <name type="scientific">Perkinsus marinus (strain ATCC 50983 / TXsc)</name>
    <dbReference type="NCBI Taxonomy" id="423536"/>
    <lineage>
        <taxon>Eukaryota</taxon>
        <taxon>Sar</taxon>
        <taxon>Alveolata</taxon>
        <taxon>Perkinsozoa</taxon>
        <taxon>Perkinsea</taxon>
        <taxon>Perkinsida</taxon>
        <taxon>Perkinsidae</taxon>
        <taxon>Perkinsus</taxon>
    </lineage>
</organism>
<comment type="subcellular location">
    <subcellularLocation>
        <location evidence="1">Membrane</location>
        <topology evidence="1">Multi-pass membrane protein</topology>
    </subcellularLocation>
</comment>
<dbReference type="PANTHER" id="PTHR10027">
    <property type="entry name" value="CALCIUM-ACTIVATED POTASSIUM CHANNEL ALPHA CHAIN"/>
    <property type="match status" value="1"/>
</dbReference>
<evidence type="ECO:0000313" key="14">
    <source>
        <dbReference type="EMBL" id="EER09658.1"/>
    </source>
</evidence>
<evidence type="ECO:0000256" key="10">
    <source>
        <dbReference type="ARBA" id="ARBA00023303"/>
    </source>
</evidence>
<keyword evidence="9 12" id="KW-0472">Membrane</keyword>